<dbReference type="InterPro" id="IPR036179">
    <property type="entry name" value="Ig-like_dom_sf"/>
</dbReference>
<dbReference type="EMBL" id="CATQJA010002709">
    <property type="protein sequence ID" value="CAJ0587151.1"/>
    <property type="molecule type" value="Genomic_DNA"/>
</dbReference>
<evidence type="ECO:0000256" key="1">
    <source>
        <dbReference type="ARBA" id="ARBA00022729"/>
    </source>
</evidence>
<dbReference type="PROSITE" id="PS50835">
    <property type="entry name" value="IG_LIKE"/>
    <property type="match status" value="2"/>
</dbReference>
<feature type="non-terminal residue" evidence="7">
    <location>
        <position position="231"/>
    </location>
</feature>
<evidence type="ECO:0000256" key="5">
    <source>
        <dbReference type="SAM" id="SignalP"/>
    </source>
</evidence>
<dbReference type="GO" id="GO:0050808">
    <property type="term" value="P:synapse organization"/>
    <property type="evidence" value="ECO:0007669"/>
    <property type="project" value="TreeGrafter"/>
</dbReference>
<dbReference type="SUPFAM" id="SSF48726">
    <property type="entry name" value="Immunoglobulin"/>
    <property type="match status" value="2"/>
</dbReference>
<name>A0AA36GCF9_9BILA</name>
<evidence type="ECO:0000313" key="8">
    <source>
        <dbReference type="Proteomes" id="UP001177023"/>
    </source>
</evidence>
<dbReference type="InterPro" id="IPR050958">
    <property type="entry name" value="Cell_Adh-Cytoskel_Orgn"/>
</dbReference>
<evidence type="ECO:0000256" key="3">
    <source>
        <dbReference type="ARBA" id="ARBA00023157"/>
    </source>
</evidence>
<dbReference type="PANTHER" id="PTHR45080">
    <property type="entry name" value="CONTACTIN 5"/>
    <property type="match status" value="1"/>
</dbReference>
<dbReference type="Gene3D" id="2.60.40.10">
    <property type="entry name" value="Immunoglobulins"/>
    <property type="match status" value="2"/>
</dbReference>
<protein>
    <recommendedName>
        <fullName evidence="6">Ig-like domain-containing protein</fullName>
    </recommendedName>
</protein>
<feature type="domain" description="Ig-like" evidence="6">
    <location>
        <begin position="30"/>
        <end position="121"/>
    </location>
</feature>
<keyword evidence="2" id="KW-0677">Repeat</keyword>
<dbReference type="PANTHER" id="PTHR45080:SF8">
    <property type="entry name" value="IG-LIKE DOMAIN-CONTAINING PROTEIN"/>
    <property type="match status" value="1"/>
</dbReference>
<dbReference type="Pfam" id="PF07679">
    <property type="entry name" value="I-set"/>
    <property type="match status" value="1"/>
</dbReference>
<dbReference type="Pfam" id="PF13927">
    <property type="entry name" value="Ig_3"/>
    <property type="match status" value="1"/>
</dbReference>
<keyword evidence="1 5" id="KW-0732">Signal</keyword>
<gene>
    <name evidence="7" type="ORF">MSPICULIGERA_LOCUS25128</name>
</gene>
<reference evidence="7" key="1">
    <citation type="submission" date="2023-06" db="EMBL/GenBank/DDBJ databases">
        <authorList>
            <person name="Delattre M."/>
        </authorList>
    </citation>
    <scope>NUCLEOTIDE SEQUENCE</scope>
    <source>
        <strain evidence="7">AF72</strain>
    </source>
</reference>
<sequence>MRRKPPKLGVAYLLLLALVTVPGLLGSDDPARLVVRPDSSTVVTGTAVSFFCRSDGNPLPTVQWKINGKGPQENRFVIKSLPSGLSTLRIEAVQNADNQSLISCTADNGVAHPVYAEALLTVYLNESTPAGFPSIDAHPSLKSVEQGRTAHVNCRVHGTPRPKVLWLRDLIPVDIRADPRYSVSTIGNPGALMIQNAREEDQGRYECVARNEHGVMHSKAAHLYVKGVCKF</sequence>
<dbReference type="SMART" id="SM00408">
    <property type="entry name" value="IGc2"/>
    <property type="match status" value="2"/>
</dbReference>
<organism evidence="7 8">
    <name type="scientific">Mesorhabditis spiculigera</name>
    <dbReference type="NCBI Taxonomy" id="96644"/>
    <lineage>
        <taxon>Eukaryota</taxon>
        <taxon>Metazoa</taxon>
        <taxon>Ecdysozoa</taxon>
        <taxon>Nematoda</taxon>
        <taxon>Chromadorea</taxon>
        <taxon>Rhabditida</taxon>
        <taxon>Rhabditina</taxon>
        <taxon>Rhabditomorpha</taxon>
        <taxon>Rhabditoidea</taxon>
        <taxon>Rhabditidae</taxon>
        <taxon>Mesorhabditinae</taxon>
        <taxon>Mesorhabditis</taxon>
    </lineage>
</organism>
<evidence type="ECO:0000313" key="7">
    <source>
        <dbReference type="EMBL" id="CAJ0587151.1"/>
    </source>
</evidence>
<dbReference type="AlphaFoldDB" id="A0AA36GCF9"/>
<keyword evidence="4" id="KW-0393">Immunoglobulin domain</keyword>
<keyword evidence="8" id="KW-1185">Reference proteome</keyword>
<feature type="domain" description="Ig-like" evidence="6">
    <location>
        <begin position="133"/>
        <end position="222"/>
    </location>
</feature>
<dbReference type="InterPro" id="IPR013098">
    <property type="entry name" value="Ig_I-set"/>
</dbReference>
<dbReference type="InterPro" id="IPR003598">
    <property type="entry name" value="Ig_sub2"/>
</dbReference>
<dbReference type="InterPro" id="IPR013783">
    <property type="entry name" value="Ig-like_fold"/>
</dbReference>
<dbReference type="Proteomes" id="UP001177023">
    <property type="component" value="Unassembled WGS sequence"/>
</dbReference>
<dbReference type="GO" id="GO:0043025">
    <property type="term" value="C:neuronal cell body"/>
    <property type="evidence" value="ECO:0007669"/>
    <property type="project" value="TreeGrafter"/>
</dbReference>
<keyword evidence="3" id="KW-1015">Disulfide bond</keyword>
<dbReference type="GO" id="GO:0005886">
    <property type="term" value="C:plasma membrane"/>
    <property type="evidence" value="ECO:0007669"/>
    <property type="project" value="TreeGrafter"/>
</dbReference>
<dbReference type="InterPro" id="IPR007110">
    <property type="entry name" value="Ig-like_dom"/>
</dbReference>
<proteinExistence type="predicted"/>
<dbReference type="FunFam" id="2.60.40.10:FF:000032">
    <property type="entry name" value="palladin isoform X1"/>
    <property type="match status" value="1"/>
</dbReference>
<dbReference type="GO" id="GO:0030424">
    <property type="term" value="C:axon"/>
    <property type="evidence" value="ECO:0007669"/>
    <property type="project" value="TreeGrafter"/>
</dbReference>
<evidence type="ECO:0000256" key="2">
    <source>
        <dbReference type="ARBA" id="ARBA00022737"/>
    </source>
</evidence>
<dbReference type="SMART" id="SM00409">
    <property type="entry name" value="IG"/>
    <property type="match status" value="2"/>
</dbReference>
<evidence type="ECO:0000256" key="4">
    <source>
        <dbReference type="ARBA" id="ARBA00023319"/>
    </source>
</evidence>
<dbReference type="InterPro" id="IPR003599">
    <property type="entry name" value="Ig_sub"/>
</dbReference>
<dbReference type="GO" id="GO:0008046">
    <property type="term" value="F:axon guidance receptor activity"/>
    <property type="evidence" value="ECO:0007669"/>
    <property type="project" value="TreeGrafter"/>
</dbReference>
<feature type="chain" id="PRO_5041433140" description="Ig-like domain-containing protein" evidence="5">
    <location>
        <begin position="27"/>
        <end position="231"/>
    </location>
</feature>
<dbReference type="GO" id="GO:0007156">
    <property type="term" value="P:homophilic cell adhesion via plasma membrane adhesion molecules"/>
    <property type="evidence" value="ECO:0007669"/>
    <property type="project" value="TreeGrafter"/>
</dbReference>
<accession>A0AA36GCF9</accession>
<feature type="signal peptide" evidence="5">
    <location>
        <begin position="1"/>
        <end position="26"/>
    </location>
</feature>
<comment type="caution">
    <text evidence="7">The sequence shown here is derived from an EMBL/GenBank/DDBJ whole genome shotgun (WGS) entry which is preliminary data.</text>
</comment>
<evidence type="ECO:0000259" key="6">
    <source>
        <dbReference type="PROSITE" id="PS50835"/>
    </source>
</evidence>